<sequence>MKITSFLKCPLVTLALLVLLSLPTNAQTLEAKIDSLLFAKYESIAPGAAFLIAKNGNVIYRKAFGQANLELNIPMKPENIFEIGSMTKQFTAIAILMLVEQGEIELTDEITKFIPDYPTDNKKITVHHLLTHTSGIKSYTRMKALNDIATKDLTPMELIDFFKDEPMDFNPGEKYRYNNSGYAILGYIIESISKQSYASFIEEHIFKKLDMTSSLFASHSKVIKNRVSGYHKKEDYVNTRHISFSLPYAAGSLMSNVDDMLKWQEGLNDNRLVSKSTIDKAFTNYELNNGDSINYGYGWHIKELNGTPSREHGGSIFGFKSMGVYLPLEDIYVIGLNNCDCNSPTKITREIAGLVNEEFAKKENNKN</sequence>
<dbReference type="AlphaFoldDB" id="A0AAU7BWK3"/>
<dbReference type="EMBL" id="CP157199">
    <property type="protein sequence ID" value="XBG62461.1"/>
    <property type="molecule type" value="Genomic_DNA"/>
</dbReference>
<organism evidence="3">
    <name type="scientific">Pontimicrobium sp. SW4</name>
    <dbReference type="NCBI Taxonomy" id="3153519"/>
    <lineage>
        <taxon>Bacteria</taxon>
        <taxon>Pseudomonadati</taxon>
        <taxon>Bacteroidota</taxon>
        <taxon>Flavobacteriia</taxon>
        <taxon>Flavobacteriales</taxon>
        <taxon>Flavobacteriaceae</taxon>
        <taxon>Pontimicrobium</taxon>
    </lineage>
</organism>
<protein>
    <submittedName>
        <fullName evidence="3">Serine hydrolase domain-containing protein</fullName>
        <ecNumber evidence="3">3.1.1.103</ecNumber>
    </submittedName>
</protein>
<feature type="signal peptide" evidence="1">
    <location>
        <begin position="1"/>
        <end position="26"/>
    </location>
</feature>
<feature type="chain" id="PRO_5043582554" evidence="1">
    <location>
        <begin position="27"/>
        <end position="367"/>
    </location>
</feature>
<dbReference type="SUPFAM" id="SSF56601">
    <property type="entry name" value="beta-lactamase/transpeptidase-like"/>
    <property type="match status" value="1"/>
</dbReference>
<evidence type="ECO:0000256" key="1">
    <source>
        <dbReference type="SAM" id="SignalP"/>
    </source>
</evidence>
<accession>A0AAU7BWK3</accession>
<dbReference type="RefSeq" id="WP_347925697.1">
    <property type="nucleotide sequence ID" value="NZ_CP157199.1"/>
</dbReference>
<dbReference type="InterPro" id="IPR001466">
    <property type="entry name" value="Beta-lactam-related"/>
</dbReference>
<keyword evidence="3" id="KW-0378">Hydrolase</keyword>
<evidence type="ECO:0000259" key="2">
    <source>
        <dbReference type="Pfam" id="PF00144"/>
    </source>
</evidence>
<name>A0AAU7BWK3_9FLAO</name>
<dbReference type="EC" id="3.1.1.103" evidence="3"/>
<reference evidence="3" key="1">
    <citation type="submission" date="2024-05" db="EMBL/GenBank/DDBJ databases">
        <title>Pontimicrobium maritimus sp. nov., isolated form sea water.</title>
        <authorList>
            <person name="Muhammad N."/>
            <person name="Vuong T.Q."/>
            <person name="Han H.L."/>
            <person name="Kim S.-G."/>
        </authorList>
    </citation>
    <scope>NUCLEOTIDE SEQUENCE</scope>
    <source>
        <strain evidence="3">SW4</strain>
    </source>
</reference>
<keyword evidence="1" id="KW-0732">Signal</keyword>
<evidence type="ECO:0000313" key="3">
    <source>
        <dbReference type="EMBL" id="XBG62461.1"/>
    </source>
</evidence>
<dbReference type="GO" id="GO:0016787">
    <property type="term" value="F:hydrolase activity"/>
    <property type="evidence" value="ECO:0007669"/>
    <property type="project" value="UniProtKB-KW"/>
</dbReference>
<feature type="domain" description="Beta-lactamase-related" evidence="2">
    <location>
        <begin position="45"/>
        <end position="339"/>
    </location>
</feature>
<dbReference type="PANTHER" id="PTHR46825:SF9">
    <property type="entry name" value="BETA-LACTAMASE-RELATED DOMAIN-CONTAINING PROTEIN"/>
    <property type="match status" value="1"/>
</dbReference>
<dbReference type="PANTHER" id="PTHR46825">
    <property type="entry name" value="D-ALANYL-D-ALANINE-CARBOXYPEPTIDASE/ENDOPEPTIDASE AMPH"/>
    <property type="match status" value="1"/>
</dbReference>
<dbReference type="InterPro" id="IPR012338">
    <property type="entry name" value="Beta-lactam/transpept-like"/>
</dbReference>
<proteinExistence type="predicted"/>
<dbReference type="Pfam" id="PF00144">
    <property type="entry name" value="Beta-lactamase"/>
    <property type="match status" value="1"/>
</dbReference>
<dbReference type="InterPro" id="IPR050491">
    <property type="entry name" value="AmpC-like"/>
</dbReference>
<dbReference type="Gene3D" id="3.40.710.10">
    <property type="entry name" value="DD-peptidase/beta-lactamase superfamily"/>
    <property type="match status" value="1"/>
</dbReference>
<gene>
    <name evidence="3" type="ORF">ABGB03_06030</name>
</gene>